<feature type="transmembrane region" description="Helical" evidence="8">
    <location>
        <begin position="20"/>
        <end position="37"/>
    </location>
</feature>
<keyword evidence="6 8" id="KW-1133">Transmembrane helix</keyword>
<dbReference type="GO" id="GO:1990961">
    <property type="term" value="P:xenobiotic detoxification by transmembrane export across the plasma membrane"/>
    <property type="evidence" value="ECO:0007669"/>
    <property type="project" value="InterPro"/>
</dbReference>
<feature type="domain" description="Major facilitator superfamily (MFS) profile" evidence="9">
    <location>
        <begin position="1"/>
        <end position="404"/>
    </location>
</feature>
<sequence>MTSSSSAPAHPDSYGAKRTLLRYITLSALMACTALATDIFLPGVPEITAELGSGEELVITGFLLGFALAQLILGPVSDRVGRKIPLAAGMIVFALGSAWCAVAGTMPELVIARVLQAVGACTGPMLARAIVRDLYEGTRAAQVLSTLMLIMALAPILGPLMGGFLVVAGGWRWTFWAIAAVALIIFGLILFLPESLPPAKRDSGSILSAFVNYPVLFKNGPFMRYVLCVCFYYISIYAFITNSSTVYITHFGVDPRYYGLLFGMNMIGVMSLTALNKRMVKNYSLRGILKVATLVATVAGAALATTGVTGVGGLLGVVVTVFFVFGMNGVVAACTNAAALNSVEPAVAGTAAALLGSFQYGSGIISSLLLALSPLNAVESMTVMMLAGTALSALMVWLPSRSRNAR</sequence>
<evidence type="ECO:0000256" key="7">
    <source>
        <dbReference type="ARBA" id="ARBA00023136"/>
    </source>
</evidence>
<accession>D2NPW5</accession>
<proteinExistence type="inferred from homology"/>
<dbReference type="PANTHER" id="PTHR23502:SF132">
    <property type="entry name" value="POLYAMINE TRANSPORTER 2-RELATED"/>
    <property type="match status" value="1"/>
</dbReference>
<reference evidence="10 11" key="3">
    <citation type="journal article" date="2010" name="Sequencing">
        <title>Complete Genome Sequence of Rothia mucilaginosa DY-18: A Clinical Isolate with Dense Meshwork-Like Structures from a Persistent Apical Periodontitis Lesion.</title>
        <authorList>
            <person name="Yamane K."/>
            <person name="Nambu T."/>
            <person name="Yamanaka T."/>
            <person name="Mashimo C."/>
            <person name="Sugimori C."/>
            <person name="Leung K.-P."/>
            <person name="Fukushima H."/>
        </authorList>
    </citation>
    <scope>NUCLEOTIDE SEQUENCE [LARGE SCALE GENOMIC DNA]</scope>
    <source>
        <strain evidence="10 11">DY-18</strain>
    </source>
</reference>
<name>D2NPW5_ROTMD</name>
<dbReference type="CDD" id="cd17320">
    <property type="entry name" value="MFS_MdfA_MDR_like"/>
    <property type="match status" value="1"/>
</dbReference>
<dbReference type="eggNOG" id="COG2814">
    <property type="taxonomic scope" value="Bacteria"/>
</dbReference>
<dbReference type="RefSeq" id="WP_012904262.1">
    <property type="nucleotide sequence ID" value="NC_013715.1"/>
</dbReference>
<evidence type="ECO:0000256" key="6">
    <source>
        <dbReference type="ARBA" id="ARBA00022989"/>
    </source>
</evidence>
<keyword evidence="3" id="KW-0813">Transport</keyword>
<dbReference type="InterPro" id="IPR004812">
    <property type="entry name" value="Efflux_drug-R_Bcr/CmlA"/>
</dbReference>
<dbReference type="PANTHER" id="PTHR23502">
    <property type="entry name" value="MAJOR FACILITATOR SUPERFAMILY"/>
    <property type="match status" value="1"/>
</dbReference>
<dbReference type="KEGG" id="rmu:RMDY18_18510"/>
<feature type="transmembrane region" description="Helical" evidence="8">
    <location>
        <begin position="110"/>
        <end position="131"/>
    </location>
</feature>
<dbReference type="PROSITE" id="PS00216">
    <property type="entry name" value="SUGAR_TRANSPORT_1"/>
    <property type="match status" value="1"/>
</dbReference>
<organism evidence="10 11">
    <name type="scientific">Rothia mucilaginosa (strain DY-18)</name>
    <name type="common">Stomatococcus mucilaginosus</name>
    <dbReference type="NCBI Taxonomy" id="680646"/>
    <lineage>
        <taxon>Bacteria</taxon>
        <taxon>Bacillati</taxon>
        <taxon>Actinomycetota</taxon>
        <taxon>Actinomycetes</taxon>
        <taxon>Micrococcales</taxon>
        <taxon>Micrococcaceae</taxon>
        <taxon>Rothia</taxon>
    </lineage>
</organism>
<evidence type="ECO:0000256" key="8">
    <source>
        <dbReference type="SAM" id="Phobius"/>
    </source>
</evidence>
<dbReference type="InterPro" id="IPR011701">
    <property type="entry name" value="MFS"/>
</dbReference>
<reference evidence="10 11" key="2">
    <citation type="journal article" date="2010" name="J Osaka Dent Univ">
        <title>Isolation and identification of Rothia mucilaginosa from persistent apical periodontitis lesions.</title>
        <authorList>
            <person name="Yamane K."/>
            <person name="Yoshida M."/>
            <person name="Fujihira T."/>
            <person name="Baba T."/>
            <person name="Tsuji N."/>
            <person name="Hayashi H."/>
            <person name="Sugimori C."/>
            <person name="Yamanaka T."/>
            <person name="Mashimo C."/>
            <person name="Nambu T."/>
            <person name="Kawai H."/>
            <person name="Fukushima H."/>
        </authorList>
    </citation>
    <scope>NUCLEOTIDE SEQUENCE [LARGE SCALE GENOMIC DNA]</scope>
    <source>
        <strain evidence="10 11">DY-18</strain>
    </source>
</reference>
<evidence type="ECO:0000313" key="10">
    <source>
        <dbReference type="EMBL" id="BAI65683.1"/>
    </source>
</evidence>
<dbReference type="Pfam" id="PF07690">
    <property type="entry name" value="MFS_1"/>
    <property type="match status" value="1"/>
</dbReference>
<dbReference type="GO" id="GO:0005886">
    <property type="term" value="C:plasma membrane"/>
    <property type="evidence" value="ECO:0007669"/>
    <property type="project" value="UniProtKB-SubCell"/>
</dbReference>
<dbReference type="InterPro" id="IPR036259">
    <property type="entry name" value="MFS_trans_sf"/>
</dbReference>
<keyword evidence="5 8" id="KW-0812">Transmembrane</keyword>
<dbReference type="SUPFAM" id="SSF103473">
    <property type="entry name" value="MFS general substrate transporter"/>
    <property type="match status" value="1"/>
</dbReference>
<feature type="transmembrane region" description="Helical" evidence="8">
    <location>
        <begin position="143"/>
        <end position="167"/>
    </location>
</feature>
<feature type="transmembrane region" description="Helical" evidence="8">
    <location>
        <begin position="378"/>
        <end position="398"/>
    </location>
</feature>
<feature type="transmembrane region" description="Helical" evidence="8">
    <location>
        <begin position="287"/>
        <end position="308"/>
    </location>
</feature>
<keyword evidence="11" id="KW-1185">Reference proteome</keyword>
<comment type="similarity">
    <text evidence="2">Belongs to the major facilitator superfamily. Bcr/CmlA family.</text>
</comment>
<dbReference type="PROSITE" id="PS50850">
    <property type="entry name" value="MFS"/>
    <property type="match status" value="1"/>
</dbReference>
<dbReference type="EMBL" id="AP011540">
    <property type="protein sequence ID" value="BAI65683.1"/>
    <property type="molecule type" value="Genomic_DNA"/>
</dbReference>
<protein>
    <submittedName>
        <fullName evidence="10">Permease of the major facilitator superfamily</fullName>
    </submittedName>
</protein>
<evidence type="ECO:0000256" key="2">
    <source>
        <dbReference type="ARBA" id="ARBA00006236"/>
    </source>
</evidence>
<keyword evidence="7 8" id="KW-0472">Membrane</keyword>
<evidence type="ECO:0000259" key="9">
    <source>
        <dbReference type="PROSITE" id="PS50850"/>
    </source>
</evidence>
<evidence type="ECO:0000256" key="1">
    <source>
        <dbReference type="ARBA" id="ARBA00004651"/>
    </source>
</evidence>
<evidence type="ECO:0000256" key="3">
    <source>
        <dbReference type="ARBA" id="ARBA00022448"/>
    </source>
</evidence>
<dbReference type="InterPro" id="IPR020846">
    <property type="entry name" value="MFS_dom"/>
</dbReference>
<reference evidence="11" key="1">
    <citation type="submission" date="2009-07" db="EMBL/GenBank/DDBJ databases">
        <title>Complete genome sequence of Rothia mucilaginosa DJ.</title>
        <authorList>
            <person name="Yamane K."/>
            <person name="Nambu T."/>
            <person name="Mashimo C."/>
            <person name="Sugimori C."/>
            <person name="Yamanaka T."/>
            <person name="Leung K."/>
            <person name="Fukushima H."/>
        </authorList>
    </citation>
    <scope>NUCLEOTIDE SEQUENCE [LARGE SCALE GENOMIC DNA]</scope>
    <source>
        <strain evidence="11">DY-18</strain>
    </source>
</reference>
<dbReference type="NCBIfam" id="TIGR00710">
    <property type="entry name" value="efflux_Bcr_CflA"/>
    <property type="match status" value="1"/>
</dbReference>
<dbReference type="Proteomes" id="UP000001883">
    <property type="component" value="Chromosome"/>
</dbReference>
<dbReference type="Gene3D" id="1.20.1720.10">
    <property type="entry name" value="Multidrug resistance protein D"/>
    <property type="match status" value="1"/>
</dbReference>
<dbReference type="HOGENOM" id="CLU_001265_47_0_11"/>
<dbReference type="STRING" id="680646.RMDY18_18510"/>
<dbReference type="InterPro" id="IPR005829">
    <property type="entry name" value="Sugar_transporter_CS"/>
</dbReference>
<feature type="transmembrane region" description="Helical" evidence="8">
    <location>
        <begin position="222"/>
        <end position="240"/>
    </location>
</feature>
<dbReference type="GO" id="GO:0042910">
    <property type="term" value="F:xenobiotic transmembrane transporter activity"/>
    <property type="evidence" value="ECO:0007669"/>
    <property type="project" value="InterPro"/>
</dbReference>
<feature type="transmembrane region" description="Helical" evidence="8">
    <location>
        <begin position="57"/>
        <end position="74"/>
    </location>
</feature>
<feature type="transmembrane region" description="Helical" evidence="8">
    <location>
        <begin position="86"/>
        <end position="104"/>
    </location>
</feature>
<dbReference type="AlphaFoldDB" id="D2NPW5"/>
<feature type="transmembrane region" description="Helical" evidence="8">
    <location>
        <begin position="256"/>
        <end position="275"/>
    </location>
</feature>
<evidence type="ECO:0000256" key="4">
    <source>
        <dbReference type="ARBA" id="ARBA00022475"/>
    </source>
</evidence>
<keyword evidence="4" id="KW-1003">Cell membrane</keyword>
<feature type="transmembrane region" description="Helical" evidence="8">
    <location>
        <begin position="173"/>
        <end position="192"/>
    </location>
</feature>
<comment type="subcellular location">
    <subcellularLocation>
        <location evidence="1">Cell membrane</location>
        <topology evidence="1">Multi-pass membrane protein</topology>
    </subcellularLocation>
</comment>
<feature type="transmembrane region" description="Helical" evidence="8">
    <location>
        <begin position="314"/>
        <end position="334"/>
    </location>
</feature>
<gene>
    <name evidence="10" type="ordered locus">RMDY18_18510</name>
</gene>
<feature type="transmembrane region" description="Helical" evidence="8">
    <location>
        <begin position="346"/>
        <end position="372"/>
    </location>
</feature>
<evidence type="ECO:0000313" key="11">
    <source>
        <dbReference type="Proteomes" id="UP000001883"/>
    </source>
</evidence>
<evidence type="ECO:0000256" key="5">
    <source>
        <dbReference type="ARBA" id="ARBA00022692"/>
    </source>
</evidence>